<gene>
    <name evidence="2" type="ORF">CR513_45457</name>
</gene>
<feature type="region of interest" description="Disordered" evidence="1">
    <location>
        <begin position="62"/>
        <end position="104"/>
    </location>
</feature>
<protein>
    <submittedName>
        <fullName evidence="2">Uncharacterized protein</fullName>
    </submittedName>
</protein>
<keyword evidence="3" id="KW-1185">Reference proteome</keyword>
<dbReference type="EMBL" id="QJKJ01010070">
    <property type="protein sequence ID" value="RDX74757.1"/>
    <property type="molecule type" value="Genomic_DNA"/>
</dbReference>
<reference evidence="2" key="1">
    <citation type="submission" date="2018-05" db="EMBL/GenBank/DDBJ databases">
        <title>Draft genome of Mucuna pruriens seed.</title>
        <authorList>
            <person name="Nnadi N.E."/>
            <person name="Vos R."/>
            <person name="Hasami M.H."/>
            <person name="Devisetty U.K."/>
            <person name="Aguiy J.C."/>
        </authorList>
    </citation>
    <scope>NUCLEOTIDE SEQUENCE [LARGE SCALE GENOMIC DNA]</scope>
    <source>
        <strain evidence="2">JCA_2017</strain>
    </source>
</reference>
<accession>A0A371F8Y4</accession>
<feature type="non-terminal residue" evidence="2">
    <location>
        <position position="1"/>
    </location>
</feature>
<feature type="compositionally biased region" description="Polar residues" evidence="1">
    <location>
        <begin position="78"/>
        <end position="99"/>
    </location>
</feature>
<dbReference type="OrthoDB" id="1909122at2759"/>
<evidence type="ECO:0000313" key="2">
    <source>
        <dbReference type="EMBL" id="RDX74757.1"/>
    </source>
</evidence>
<sequence length="142" mass="16058">MIPVEIGEPSPRSALFKSIENENELRANLDLLQEVREIAHIREYAAKIRAVRKYDQRILQNSGSGIEKDNTESRDQQADSNIGRTLQSSGRNRTRSLSTEAFGRTKDPSHLEHCCSTNSLNLCNMTHGKFLKKKGQTVIYKA</sequence>
<organism evidence="2 3">
    <name type="scientific">Mucuna pruriens</name>
    <name type="common">Velvet bean</name>
    <name type="synonym">Dolichos pruriens</name>
    <dbReference type="NCBI Taxonomy" id="157652"/>
    <lineage>
        <taxon>Eukaryota</taxon>
        <taxon>Viridiplantae</taxon>
        <taxon>Streptophyta</taxon>
        <taxon>Embryophyta</taxon>
        <taxon>Tracheophyta</taxon>
        <taxon>Spermatophyta</taxon>
        <taxon>Magnoliopsida</taxon>
        <taxon>eudicotyledons</taxon>
        <taxon>Gunneridae</taxon>
        <taxon>Pentapetalae</taxon>
        <taxon>rosids</taxon>
        <taxon>fabids</taxon>
        <taxon>Fabales</taxon>
        <taxon>Fabaceae</taxon>
        <taxon>Papilionoideae</taxon>
        <taxon>50 kb inversion clade</taxon>
        <taxon>NPAAA clade</taxon>
        <taxon>indigoferoid/millettioid clade</taxon>
        <taxon>Phaseoleae</taxon>
        <taxon>Mucuna</taxon>
    </lineage>
</organism>
<feature type="compositionally biased region" description="Basic and acidic residues" evidence="1">
    <location>
        <begin position="66"/>
        <end position="77"/>
    </location>
</feature>
<name>A0A371F8Y4_MUCPR</name>
<proteinExistence type="predicted"/>
<dbReference type="AlphaFoldDB" id="A0A371F8Y4"/>
<comment type="caution">
    <text evidence="2">The sequence shown here is derived from an EMBL/GenBank/DDBJ whole genome shotgun (WGS) entry which is preliminary data.</text>
</comment>
<evidence type="ECO:0000313" key="3">
    <source>
        <dbReference type="Proteomes" id="UP000257109"/>
    </source>
</evidence>
<dbReference type="Proteomes" id="UP000257109">
    <property type="component" value="Unassembled WGS sequence"/>
</dbReference>
<evidence type="ECO:0000256" key="1">
    <source>
        <dbReference type="SAM" id="MobiDB-lite"/>
    </source>
</evidence>